<evidence type="ECO:0000313" key="1">
    <source>
        <dbReference type="EMBL" id="PYI17564.1"/>
    </source>
</evidence>
<accession>A0A2V5H7B1</accession>
<dbReference type="InterPro" id="IPR027417">
    <property type="entry name" value="P-loop_NTPase"/>
</dbReference>
<dbReference type="STRING" id="1450538.A0A2V5H7B1"/>
<evidence type="ECO:0000313" key="2">
    <source>
        <dbReference type="Proteomes" id="UP000249829"/>
    </source>
</evidence>
<organism evidence="1 2">
    <name type="scientific">Aspergillus violaceofuscus (strain CBS 115571)</name>
    <dbReference type="NCBI Taxonomy" id="1450538"/>
    <lineage>
        <taxon>Eukaryota</taxon>
        <taxon>Fungi</taxon>
        <taxon>Dikarya</taxon>
        <taxon>Ascomycota</taxon>
        <taxon>Pezizomycotina</taxon>
        <taxon>Eurotiomycetes</taxon>
        <taxon>Eurotiomycetidae</taxon>
        <taxon>Eurotiales</taxon>
        <taxon>Aspergillaceae</taxon>
        <taxon>Aspergillus</taxon>
    </lineage>
</organism>
<sequence>CSPTNLHTIKCSYSRFDIEVAALQIDQSNLNTQRMLDLMAVGQENGPIQLSMHTVQRILREMRIVQQATNGEFDYQEFRRRVMVSGLTPAQLEPLKQRLDTLESFMPQLLRNAWLTPQRISRGSDWQPKARRLIIVDLSCPCISPETACALFNVCLTIFLEQGPETARVVALDEAHKYMNASIEARKFTDTLLSAVRLQRHLGVRMIIFTQEPTISATLLSLCSTTIVHRFTSPDWLKVLHRHLAGAVEEPHRSDCDDPSVQSHVSLLNQIVDLQVGEALLFSPSYSRT</sequence>
<dbReference type="SUPFAM" id="SSF52540">
    <property type="entry name" value="P-loop containing nucleoside triphosphate hydrolases"/>
    <property type="match status" value="1"/>
</dbReference>
<evidence type="ECO:0008006" key="3">
    <source>
        <dbReference type="Google" id="ProtNLM"/>
    </source>
</evidence>
<protein>
    <recommendedName>
        <fullName evidence="3">Zona occludens toxin N-terminal domain-containing protein</fullName>
    </recommendedName>
</protein>
<name>A0A2V5H7B1_ASPV1</name>
<feature type="non-terminal residue" evidence="1">
    <location>
        <position position="1"/>
    </location>
</feature>
<keyword evidence="2" id="KW-1185">Reference proteome</keyword>
<reference evidence="1 2" key="1">
    <citation type="submission" date="2018-02" db="EMBL/GenBank/DDBJ databases">
        <title>The genomes of Aspergillus section Nigri reveals drivers in fungal speciation.</title>
        <authorList>
            <consortium name="DOE Joint Genome Institute"/>
            <person name="Vesth T.C."/>
            <person name="Nybo J."/>
            <person name="Theobald S."/>
            <person name="Brandl J."/>
            <person name="Frisvad J.C."/>
            <person name="Nielsen K.F."/>
            <person name="Lyhne E.K."/>
            <person name="Kogle M.E."/>
            <person name="Kuo A."/>
            <person name="Riley R."/>
            <person name="Clum A."/>
            <person name="Nolan M."/>
            <person name="Lipzen A."/>
            <person name="Salamov A."/>
            <person name="Henrissat B."/>
            <person name="Wiebenga A."/>
            <person name="De vries R.P."/>
            <person name="Grigoriev I.V."/>
            <person name="Mortensen U.H."/>
            <person name="Andersen M.R."/>
            <person name="Baker S.E."/>
        </authorList>
    </citation>
    <scope>NUCLEOTIDE SEQUENCE [LARGE SCALE GENOMIC DNA]</scope>
    <source>
        <strain evidence="1 2">CBS 115571</strain>
    </source>
</reference>
<dbReference type="EMBL" id="KZ825155">
    <property type="protein sequence ID" value="PYI17564.1"/>
    <property type="molecule type" value="Genomic_DNA"/>
</dbReference>
<dbReference type="Proteomes" id="UP000249829">
    <property type="component" value="Unassembled WGS sequence"/>
</dbReference>
<dbReference type="Gene3D" id="3.40.50.300">
    <property type="entry name" value="P-loop containing nucleotide triphosphate hydrolases"/>
    <property type="match status" value="1"/>
</dbReference>
<gene>
    <name evidence="1" type="ORF">BO99DRAFT_463114</name>
</gene>
<dbReference type="OMA" id="MELIMSI"/>
<dbReference type="AlphaFoldDB" id="A0A2V5H7B1"/>
<proteinExistence type="predicted"/>